<keyword evidence="7 10" id="KW-0472">Membrane</keyword>
<keyword evidence="6 10" id="KW-1133">Transmembrane helix</keyword>
<dbReference type="OrthoDB" id="5969463at2759"/>
<feature type="transmembrane region" description="Helical" evidence="10">
    <location>
        <begin position="63"/>
        <end position="90"/>
    </location>
</feature>
<name>A0A151M1B2_ALLMI</name>
<evidence type="ECO:0000256" key="8">
    <source>
        <dbReference type="ARBA" id="ARBA00023224"/>
    </source>
</evidence>
<dbReference type="KEGG" id="amj:102571918"/>
<dbReference type="PRINTS" id="PR00245">
    <property type="entry name" value="OLFACTORYR"/>
</dbReference>
<feature type="domain" description="G-protein coupled receptors family 1 profile" evidence="11">
    <location>
        <begin position="44"/>
        <end position="296"/>
    </location>
</feature>
<dbReference type="PROSITE" id="PS00237">
    <property type="entry name" value="G_PROTEIN_RECEP_F1_1"/>
    <property type="match status" value="1"/>
</dbReference>
<dbReference type="PANTHER" id="PTHR26450:SF161">
    <property type="entry name" value="OLFACTORY RECEPTOR 52N2"/>
    <property type="match status" value="1"/>
</dbReference>
<dbReference type="Proteomes" id="UP000050525">
    <property type="component" value="Unassembled WGS sequence"/>
</dbReference>
<evidence type="ECO:0000256" key="5">
    <source>
        <dbReference type="ARBA" id="ARBA00022725"/>
    </source>
</evidence>
<feature type="transmembrane region" description="Helical" evidence="10">
    <location>
        <begin position="28"/>
        <end position="51"/>
    </location>
</feature>
<feature type="transmembrane region" description="Helical" evidence="10">
    <location>
        <begin position="240"/>
        <end position="263"/>
    </location>
</feature>
<proteinExistence type="inferred from homology"/>
<protein>
    <recommendedName>
        <fullName evidence="10">Olfactory receptor</fullName>
    </recommendedName>
</protein>
<keyword evidence="5 10" id="KW-0552">Olfaction</keyword>
<dbReference type="EMBL" id="AKHW03006834">
    <property type="protein sequence ID" value="KYO18305.1"/>
    <property type="molecule type" value="Genomic_DNA"/>
</dbReference>
<evidence type="ECO:0000313" key="13">
    <source>
        <dbReference type="Proteomes" id="UP000050525"/>
    </source>
</evidence>
<dbReference type="AlphaFoldDB" id="A0A151M1B2"/>
<evidence type="ECO:0000256" key="1">
    <source>
        <dbReference type="ARBA" id="ARBA00002936"/>
    </source>
</evidence>
<comment type="similarity">
    <text evidence="9">Belongs to the G-protein coupled receptor 1 family.</text>
</comment>
<evidence type="ECO:0000256" key="2">
    <source>
        <dbReference type="ARBA" id="ARBA00004141"/>
    </source>
</evidence>
<dbReference type="FunFam" id="1.20.1070.10:FF:000006">
    <property type="entry name" value="Olfactory receptor"/>
    <property type="match status" value="1"/>
</dbReference>
<evidence type="ECO:0000256" key="10">
    <source>
        <dbReference type="RuleBase" id="RU363047"/>
    </source>
</evidence>
<accession>A0A151M1B2</accession>
<dbReference type="SUPFAM" id="SSF81321">
    <property type="entry name" value="Family A G protein-coupled receptor-like"/>
    <property type="match status" value="1"/>
</dbReference>
<dbReference type="PROSITE" id="PS50262">
    <property type="entry name" value="G_PROTEIN_RECEP_F1_2"/>
    <property type="match status" value="1"/>
</dbReference>
<keyword evidence="13" id="KW-1185">Reference proteome</keyword>
<evidence type="ECO:0000259" key="11">
    <source>
        <dbReference type="PROSITE" id="PS50262"/>
    </source>
</evidence>
<dbReference type="InterPro" id="IPR017452">
    <property type="entry name" value="GPCR_Rhodpsn_7TM"/>
</dbReference>
<feature type="transmembrane region" description="Helical" evidence="10">
    <location>
        <begin position="200"/>
        <end position="228"/>
    </location>
</feature>
<dbReference type="GO" id="GO:0004930">
    <property type="term" value="F:G protein-coupled receptor activity"/>
    <property type="evidence" value="ECO:0007669"/>
    <property type="project" value="UniProtKB-KW"/>
</dbReference>
<dbReference type="PRINTS" id="PR00237">
    <property type="entry name" value="GPCRRHODOPSN"/>
</dbReference>
<keyword evidence="9" id="KW-0675">Receptor</keyword>
<dbReference type="Gene3D" id="1.20.1070.10">
    <property type="entry name" value="Rhodopsin 7-helix transmembrane proteins"/>
    <property type="match status" value="1"/>
</dbReference>
<keyword evidence="8 9" id="KW-0807">Transducer</keyword>
<dbReference type="GO" id="GO:0005886">
    <property type="term" value="C:plasma membrane"/>
    <property type="evidence" value="ECO:0007669"/>
    <property type="project" value="UniProtKB-SubCell"/>
</dbReference>
<dbReference type="Pfam" id="PF13853">
    <property type="entry name" value="7tm_4"/>
    <property type="match status" value="1"/>
</dbReference>
<reference evidence="12 13" key="1">
    <citation type="journal article" date="2012" name="Genome Biol.">
        <title>Sequencing three crocodilian genomes to illuminate the evolution of archosaurs and amniotes.</title>
        <authorList>
            <person name="St John J.A."/>
            <person name="Braun E.L."/>
            <person name="Isberg S.R."/>
            <person name="Miles L.G."/>
            <person name="Chong A.Y."/>
            <person name="Gongora J."/>
            <person name="Dalzell P."/>
            <person name="Moran C."/>
            <person name="Bed'hom B."/>
            <person name="Abzhanov A."/>
            <person name="Burgess S.C."/>
            <person name="Cooksey A.M."/>
            <person name="Castoe T.A."/>
            <person name="Crawford N.G."/>
            <person name="Densmore L.D."/>
            <person name="Drew J.C."/>
            <person name="Edwards S.V."/>
            <person name="Faircloth B.C."/>
            <person name="Fujita M.K."/>
            <person name="Greenwold M.J."/>
            <person name="Hoffmann F.G."/>
            <person name="Howard J.M."/>
            <person name="Iguchi T."/>
            <person name="Janes D.E."/>
            <person name="Khan S.Y."/>
            <person name="Kohno S."/>
            <person name="de Koning A.J."/>
            <person name="Lance S.L."/>
            <person name="McCarthy F.M."/>
            <person name="McCormack J.E."/>
            <person name="Merchant M.E."/>
            <person name="Peterson D.G."/>
            <person name="Pollock D.D."/>
            <person name="Pourmand N."/>
            <person name="Raney B.J."/>
            <person name="Roessler K.A."/>
            <person name="Sanford J.R."/>
            <person name="Sawyer R.H."/>
            <person name="Schmidt C.J."/>
            <person name="Triplett E.W."/>
            <person name="Tuberville T.D."/>
            <person name="Venegas-Anaya M."/>
            <person name="Howard J.T."/>
            <person name="Jarvis E.D."/>
            <person name="Guillette L.J.Jr."/>
            <person name="Glenn T.C."/>
            <person name="Green R.E."/>
            <person name="Ray D.A."/>
        </authorList>
    </citation>
    <scope>NUCLEOTIDE SEQUENCE [LARGE SCALE GENOMIC DNA]</scope>
    <source>
        <strain evidence="12">KSC_2009_1</strain>
    </source>
</reference>
<evidence type="ECO:0000256" key="3">
    <source>
        <dbReference type="ARBA" id="ARBA00022606"/>
    </source>
</evidence>
<dbReference type="InterPro" id="IPR050402">
    <property type="entry name" value="OR51/52/56-like"/>
</dbReference>
<dbReference type="GO" id="GO:0004984">
    <property type="term" value="F:olfactory receptor activity"/>
    <property type="evidence" value="ECO:0007669"/>
    <property type="project" value="InterPro"/>
</dbReference>
<gene>
    <name evidence="12" type="ORF">Y1Q_0012787</name>
</gene>
<keyword evidence="10" id="KW-1003">Cell membrane</keyword>
<evidence type="ECO:0000256" key="7">
    <source>
        <dbReference type="ARBA" id="ARBA00023136"/>
    </source>
</evidence>
<organism evidence="12 13">
    <name type="scientific">Alligator mississippiensis</name>
    <name type="common">American alligator</name>
    <dbReference type="NCBI Taxonomy" id="8496"/>
    <lineage>
        <taxon>Eukaryota</taxon>
        <taxon>Metazoa</taxon>
        <taxon>Chordata</taxon>
        <taxon>Craniata</taxon>
        <taxon>Vertebrata</taxon>
        <taxon>Euteleostomi</taxon>
        <taxon>Archelosauria</taxon>
        <taxon>Archosauria</taxon>
        <taxon>Crocodylia</taxon>
        <taxon>Alligatoridae</taxon>
        <taxon>Alligatorinae</taxon>
        <taxon>Alligator</taxon>
    </lineage>
</organism>
<keyword evidence="3 10" id="KW-0716">Sensory transduction</keyword>
<evidence type="ECO:0000256" key="9">
    <source>
        <dbReference type="RuleBase" id="RU000688"/>
    </source>
</evidence>
<feature type="transmembrane region" description="Helical" evidence="10">
    <location>
        <begin position="275"/>
        <end position="298"/>
    </location>
</feature>
<evidence type="ECO:0000256" key="6">
    <source>
        <dbReference type="ARBA" id="ARBA00022989"/>
    </source>
</evidence>
<dbReference type="InterPro" id="IPR000725">
    <property type="entry name" value="Olfact_rcpt"/>
</dbReference>
<comment type="subcellular location">
    <subcellularLocation>
        <location evidence="10">Cell membrane</location>
        <topology evidence="10">Multi-pass membrane protein</topology>
    </subcellularLocation>
    <subcellularLocation>
        <location evidence="2">Membrane</location>
        <topology evidence="2">Multi-pass membrane protein</topology>
    </subcellularLocation>
</comment>
<comment type="caution">
    <text evidence="12">The sequence shown here is derived from an EMBL/GenBank/DDBJ whole genome shotgun (WGS) entry which is preliminary data.</text>
</comment>
<dbReference type="InterPro" id="IPR000276">
    <property type="entry name" value="GPCR_Rhodpsn"/>
</dbReference>
<evidence type="ECO:0000256" key="4">
    <source>
        <dbReference type="ARBA" id="ARBA00022692"/>
    </source>
</evidence>
<keyword evidence="4 9" id="KW-0812">Transmembrane</keyword>
<dbReference type="PANTHER" id="PTHR26450">
    <property type="entry name" value="OLFACTORY RECEPTOR 56B1-RELATED"/>
    <property type="match status" value="1"/>
</dbReference>
<feature type="transmembrane region" description="Helical" evidence="10">
    <location>
        <begin position="105"/>
        <end position="123"/>
    </location>
</feature>
<feature type="transmembrane region" description="Helical" evidence="10">
    <location>
        <begin position="135"/>
        <end position="164"/>
    </location>
</feature>
<keyword evidence="9" id="KW-0297">G-protein coupled receptor</keyword>
<sequence>MMPVANLTEMTPSTIILNGIPGLEEAHLWISIPFCSMYLIAMLGNCSLLYLIWIEESLHKPMYYFLCMLTLNDIAMGTCVVPQALCIFWFKLKEVGFNACLTQMFFIYTLTAMESGVLMLMALDRYVAICYPLRYATILTNSVITTTGLVTFFRSAIVVIPVVFLARRLPYCHTNVVPHTYCDHMSLVKLACASIKTDTVYGLIVTLVIGGLDIFCICFSYVMILRAVLGLSSNEARSKAFGTCTAHVCTMITTYTPAFISIITPRIGDYRVIPYIQVLMANVYLLLPAILNPVIFGVKTKQIRESFLKIFIRGKADSEIPQDRIKSNKACTEGEKTTKPGTRRPVPHTLMAML</sequence>
<evidence type="ECO:0000313" key="12">
    <source>
        <dbReference type="EMBL" id="KYO18305.1"/>
    </source>
</evidence>
<dbReference type="eggNOG" id="ENOG502QV28">
    <property type="taxonomic scope" value="Eukaryota"/>
</dbReference>
<comment type="function">
    <text evidence="1">Odorant receptor.</text>
</comment>